<feature type="transmembrane region" description="Helical" evidence="1">
    <location>
        <begin position="131"/>
        <end position="154"/>
    </location>
</feature>
<evidence type="ECO:0000313" key="3">
    <source>
        <dbReference type="Proteomes" id="UP001165085"/>
    </source>
</evidence>
<protein>
    <submittedName>
        <fullName evidence="2">Uncharacterized protein</fullName>
    </submittedName>
</protein>
<dbReference type="AlphaFoldDB" id="A0A9W7A8P0"/>
<comment type="caution">
    <text evidence="2">The sequence shown here is derived from an EMBL/GenBank/DDBJ whole genome shotgun (WGS) entry which is preliminary data.</text>
</comment>
<dbReference type="EMBL" id="BRXY01000098">
    <property type="protein sequence ID" value="GMH64957.1"/>
    <property type="molecule type" value="Genomic_DNA"/>
</dbReference>
<organism evidence="2 3">
    <name type="scientific">Triparma strigata</name>
    <dbReference type="NCBI Taxonomy" id="1606541"/>
    <lineage>
        <taxon>Eukaryota</taxon>
        <taxon>Sar</taxon>
        <taxon>Stramenopiles</taxon>
        <taxon>Ochrophyta</taxon>
        <taxon>Bolidophyceae</taxon>
        <taxon>Parmales</taxon>
        <taxon>Triparmaceae</taxon>
        <taxon>Triparma</taxon>
    </lineage>
</organism>
<sequence>MAKLMKKIKVASLWGLFSTLRATMNMWSCAMTLAYNIAVINALTPLIAPILERAILGTELPPKIFTVVSVSVLGCVIIGYAQSPSFVGESTHGLSKEDALGVSIQFISVIFSNLARIVMKTSDGILSKSELIQIQNFCSIAFTGIIGLATLGPAMWVQQFNLLESVLLPFLFLGIGIFTLAAYFQMESVRAMGPGVYGTLSSIRVLVAVAGSYVLMQEPVQNWLE</sequence>
<evidence type="ECO:0000256" key="1">
    <source>
        <dbReference type="SAM" id="Phobius"/>
    </source>
</evidence>
<feature type="transmembrane region" description="Helical" evidence="1">
    <location>
        <begin position="32"/>
        <end position="51"/>
    </location>
</feature>
<keyword evidence="3" id="KW-1185">Reference proteome</keyword>
<evidence type="ECO:0000313" key="2">
    <source>
        <dbReference type="EMBL" id="GMH64957.1"/>
    </source>
</evidence>
<keyword evidence="1" id="KW-0472">Membrane</keyword>
<feature type="transmembrane region" description="Helical" evidence="1">
    <location>
        <begin position="102"/>
        <end position="119"/>
    </location>
</feature>
<keyword evidence="1" id="KW-0812">Transmembrane</keyword>
<feature type="transmembrane region" description="Helical" evidence="1">
    <location>
        <begin position="166"/>
        <end position="184"/>
    </location>
</feature>
<proteinExistence type="predicted"/>
<feature type="transmembrane region" description="Helical" evidence="1">
    <location>
        <begin position="63"/>
        <end position="82"/>
    </location>
</feature>
<dbReference type="OrthoDB" id="199239at2759"/>
<gene>
    <name evidence="2" type="ORF">TrST_g9662</name>
</gene>
<dbReference type="Proteomes" id="UP001165085">
    <property type="component" value="Unassembled WGS sequence"/>
</dbReference>
<feature type="transmembrane region" description="Helical" evidence="1">
    <location>
        <begin position="196"/>
        <end position="216"/>
    </location>
</feature>
<name>A0A9W7A8P0_9STRA</name>
<keyword evidence="1" id="KW-1133">Transmembrane helix</keyword>
<reference evidence="3" key="1">
    <citation type="journal article" date="2023" name="Commun. Biol.">
        <title>Genome analysis of Parmales, the sister group of diatoms, reveals the evolutionary specialization of diatoms from phago-mixotrophs to photoautotrophs.</title>
        <authorList>
            <person name="Ban H."/>
            <person name="Sato S."/>
            <person name="Yoshikawa S."/>
            <person name="Yamada K."/>
            <person name="Nakamura Y."/>
            <person name="Ichinomiya M."/>
            <person name="Sato N."/>
            <person name="Blanc-Mathieu R."/>
            <person name="Endo H."/>
            <person name="Kuwata A."/>
            <person name="Ogata H."/>
        </authorList>
    </citation>
    <scope>NUCLEOTIDE SEQUENCE [LARGE SCALE GENOMIC DNA]</scope>
    <source>
        <strain evidence="3">NIES 3701</strain>
    </source>
</reference>
<accession>A0A9W7A8P0</accession>